<evidence type="ECO:0000313" key="3">
    <source>
        <dbReference type="EMBL" id="RTQ91422.1"/>
    </source>
</evidence>
<proteinExistence type="predicted"/>
<sequence length="721" mass="75630">MKRPRQFSFSRPRGGMSITMMLVMLALLAMLGLIEIGYLFWAKRDAQKVADLAALAGAQRLELCTSDNSDNSAARQSALTQNKFAGSLEIRCGNWNVTRATEGHFSPVVDAANQRNAVRVITRRAVLPFFGQNSSLPTVTAQAVARRAEPTAVFSVGSQLLRINGNTPLGNVLKLVGADLDKTTLLGYDGLAQAHITPNGLLQALGIPIDVNMGVAEFNNLLAGRTVKLGKILQATVDLLSQQGVAHVDLSALENALVVKGIDLKQLEVKLGSDDSGGGLFARVVAPDGTISSALQADVNVLDLIGTSISIANGGRAVSVNELNLLGLVNAKAAVVEPPSIAIGGIGSRAYNAQIRVFLDIDTNNIPVAGGVLSLLGIRLKLPVHADVTNAMATLTSLQCGSTPPTATIKVESSVLRACVGKVADSERFSKQNVCGDTLQKEQMLTLLGAPLINDSIKVNTLTDTQSLTLPAGATGSTQVNSLEVGTAVSELVSELLRVLSGVLDPRDDGMSQGSTAAQLADRYLKAANVGRNRYDVDASIKLLELGDQTRGLKPLGTWDVPKGVPKPCLVGLLTCWEDGSVWKGYRTAVTGEGLGVLPALLGSLLGGLTVNRCASLLISLSDQAYNNCMTQNLASYLQTAHDGFLDQFAGDGVTAPGNGPVSCSGLLCFLLKPALDVLKPLLNSVGSLLRSLLAQVLGLELGRTDVHVQSIQCTPAQLVY</sequence>
<feature type="domain" description="DUF2134" evidence="2">
    <location>
        <begin position="56"/>
        <end position="145"/>
    </location>
</feature>
<name>A0A3S0KHA6_STEMA</name>
<dbReference type="AlphaFoldDB" id="A0A3S0KHA6"/>
<reference evidence="3 4" key="1">
    <citation type="submission" date="2018-12" db="EMBL/GenBank/DDBJ databases">
        <authorList>
            <person name="Kartti S."/>
            <person name="Manni A."/>
            <person name="Chemao El Fihri M.W."/>
            <person name="Laamarti M."/>
            <person name="Temsamani L."/>
            <person name="El Jamali J.E."/>
            <person name="Ouadghiri M."/>
            <person name="Ibrahimi A."/>
            <person name="Filati-Maltouf A."/>
        </authorList>
    </citation>
    <scope>NUCLEOTIDE SEQUENCE [LARGE SCALE GENOMIC DNA]</scope>
    <source>
        <strain evidence="3 4">MDMC339</strain>
    </source>
</reference>
<keyword evidence="1" id="KW-0812">Transmembrane</keyword>
<evidence type="ECO:0000256" key="1">
    <source>
        <dbReference type="SAM" id="Phobius"/>
    </source>
</evidence>
<evidence type="ECO:0000259" key="2">
    <source>
        <dbReference type="Pfam" id="PF09977"/>
    </source>
</evidence>
<feature type="transmembrane region" description="Helical" evidence="1">
    <location>
        <begin position="21"/>
        <end position="41"/>
    </location>
</feature>
<dbReference type="EMBL" id="RXLZ01000006">
    <property type="protein sequence ID" value="RTQ91422.1"/>
    <property type="molecule type" value="Genomic_DNA"/>
</dbReference>
<organism evidence="3 4">
    <name type="scientific">Stenotrophomonas maltophilia</name>
    <name type="common">Pseudomonas maltophilia</name>
    <name type="synonym">Xanthomonas maltophilia</name>
    <dbReference type="NCBI Taxonomy" id="40324"/>
    <lineage>
        <taxon>Bacteria</taxon>
        <taxon>Pseudomonadati</taxon>
        <taxon>Pseudomonadota</taxon>
        <taxon>Gammaproteobacteria</taxon>
        <taxon>Lysobacterales</taxon>
        <taxon>Lysobacteraceae</taxon>
        <taxon>Stenotrophomonas</taxon>
        <taxon>Stenotrophomonas maltophilia group</taxon>
    </lineage>
</organism>
<dbReference type="Proteomes" id="UP000271705">
    <property type="component" value="Unassembled WGS sequence"/>
</dbReference>
<accession>A0A3S0KHA6</accession>
<comment type="caution">
    <text evidence="3">The sequence shown here is derived from an EMBL/GenBank/DDBJ whole genome shotgun (WGS) entry which is preliminary data.</text>
</comment>
<dbReference type="RefSeq" id="WP_126927994.1">
    <property type="nucleotide sequence ID" value="NZ_RXLZ01000006.1"/>
</dbReference>
<evidence type="ECO:0000313" key="4">
    <source>
        <dbReference type="Proteomes" id="UP000271705"/>
    </source>
</evidence>
<dbReference type="InterPro" id="IPR018705">
    <property type="entry name" value="DUF2134_membrane"/>
</dbReference>
<protein>
    <recommendedName>
        <fullName evidence="2">DUF2134 domain-containing protein</fullName>
    </recommendedName>
</protein>
<keyword evidence="1" id="KW-1133">Transmembrane helix</keyword>
<gene>
    <name evidence="3" type="ORF">EKL94_03485</name>
</gene>
<keyword evidence="1" id="KW-0472">Membrane</keyword>
<dbReference type="Pfam" id="PF09977">
    <property type="entry name" value="Tad_C"/>
    <property type="match status" value="1"/>
</dbReference>